<dbReference type="EMBL" id="MHSQ01000031">
    <property type="protein sequence ID" value="OHA46302.1"/>
    <property type="molecule type" value="Genomic_DNA"/>
</dbReference>
<keyword evidence="1" id="KW-1133">Transmembrane helix</keyword>
<evidence type="ECO:0000313" key="3">
    <source>
        <dbReference type="Proteomes" id="UP000176965"/>
    </source>
</evidence>
<keyword evidence="1" id="KW-0472">Membrane</keyword>
<dbReference type="SUPFAM" id="SSF52833">
    <property type="entry name" value="Thioredoxin-like"/>
    <property type="match status" value="1"/>
</dbReference>
<accession>A0A1G2PFD4</accession>
<dbReference type="PANTHER" id="PTHR34573">
    <property type="entry name" value="VKC DOMAIN-CONTAINING PROTEIN"/>
    <property type="match status" value="1"/>
</dbReference>
<keyword evidence="1" id="KW-0812">Transmembrane</keyword>
<evidence type="ECO:0000313" key="2">
    <source>
        <dbReference type="EMBL" id="OHA46302.1"/>
    </source>
</evidence>
<sequence>MNKKMQNKKQIISIIAGAIVVILLIGVFAYFGKGNVKQGFYEGQLSLEKMSELSFCPLTKNKDDFAKCLTDKGWVMYGAVWCSHCKEQKALFGDSFQYIKYVECPDNEQLCLAKGVNGYPTWIVEK</sequence>
<dbReference type="PANTHER" id="PTHR34573:SF1">
    <property type="entry name" value="VITAMIN K EPOXIDE REDUCTASE DOMAIN-CONTAINING PROTEIN"/>
    <property type="match status" value="1"/>
</dbReference>
<proteinExistence type="predicted"/>
<protein>
    <recommendedName>
        <fullName evidence="4">Thioredoxin domain-containing protein</fullName>
    </recommendedName>
</protein>
<dbReference type="AlphaFoldDB" id="A0A1G2PFD4"/>
<evidence type="ECO:0000256" key="1">
    <source>
        <dbReference type="SAM" id="Phobius"/>
    </source>
</evidence>
<evidence type="ECO:0008006" key="4">
    <source>
        <dbReference type="Google" id="ProtNLM"/>
    </source>
</evidence>
<reference evidence="2 3" key="1">
    <citation type="journal article" date="2016" name="Nat. Commun.">
        <title>Thousands of microbial genomes shed light on interconnected biogeochemical processes in an aquifer system.</title>
        <authorList>
            <person name="Anantharaman K."/>
            <person name="Brown C.T."/>
            <person name="Hug L.A."/>
            <person name="Sharon I."/>
            <person name="Castelle C.J."/>
            <person name="Probst A.J."/>
            <person name="Thomas B.C."/>
            <person name="Singh A."/>
            <person name="Wilkins M.J."/>
            <person name="Karaoz U."/>
            <person name="Brodie E.L."/>
            <person name="Williams K.H."/>
            <person name="Hubbard S.S."/>
            <person name="Banfield J.F."/>
        </authorList>
    </citation>
    <scope>NUCLEOTIDE SEQUENCE [LARGE SCALE GENOMIC DNA]</scope>
</reference>
<name>A0A1G2PFD4_9BACT</name>
<gene>
    <name evidence="2" type="ORF">A2541_02600</name>
</gene>
<feature type="transmembrane region" description="Helical" evidence="1">
    <location>
        <begin position="12"/>
        <end position="31"/>
    </location>
</feature>
<organism evidence="2 3">
    <name type="scientific">Candidatus Taylorbacteria bacterium RIFOXYD2_FULL_36_9</name>
    <dbReference type="NCBI Taxonomy" id="1802338"/>
    <lineage>
        <taxon>Bacteria</taxon>
        <taxon>Candidatus Tayloriibacteriota</taxon>
    </lineage>
</organism>
<comment type="caution">
    <text evidence="2">The sequence shown here is derived from an EMBL/GenBank/DDBJ whole genome shotgun (WGS) entry which is preliminary data.</text>
</comment>
<dbReference type="InterPro" id="IPR036249">
    <property type="entry name" value="Thioredoxin-like_sf"/>
</dbReference>
<dbReference type="Proteomes" id="UP000176965">
    <property type="component" value="Unassembled WGS sequence"/>
</dbReference>
<dbReference type="Gene3D" id="3.40.30.10">
    <property type="entry name" value="Glutaredoxin"/>
    <property type="match status" value="1"/>
</dbReference>